<evidence type="ECO:0000313" key="4">
    <source>
        <dbReference type="Proteomes" id="UP000291822"/>
    </source>
</evidence>
<evidence type="ECO:0000256" key="1">
    <source>
        <dbReference type="ARBA" id="ARBA00007689"/>
    </source>
</evidence>
<dbReference type="RefSeq" id="WP_131151326.1">
    <property type="nucleotide sequence ID" value="NZ_SJTG01000001.1"/>
</dbReference>
<dbReference type="SUPFAM" id="SSF54909">
    <property type="entry name" value="Dimeric alpha+beta barrel"/>
    <property type="match status" value="1"/>
</dbReference>
<accession>A0A4R0YRG7</accession>
<sequence length="140" mass="15437">MRVMVMVKATEVTERGGPIDPAGLEAMSRFNEELAQAGKLVALGGLTPTSNGKRVAVDGERRIVTDGPFTETKELVAGFMILEVESMEEAMDWVLRAPNCSPVRTEIEVRPLMGMAEFEAVQNAQTKVIRERMRERLNGS</sequence>
<dbReference type="Gene3D" id="3.30.70.1060">
    <property type="entry name" value="Dimeric alpha+beta barrel"/>
    <property type="match status" value="1"/>
</dbReference>
<reference evidence="3 4" key="1">
    <citation type="submission" date="2019-02" db="EMBL/GenBank/DDBJ databases">
        <title>Dyella amyloliquefaciens sp. nov., isolated from forest soil.</title>
        <authorList>
            <person name="Gao Z.-H."/>
            <person name="Qiu L.-H."/>
        </authorList>
    </citation>
    <scope>NUCLEOTIDE SEQUENCE [LARGE SCALE GENOMIC DNA]</scope>
    <source>
        <strain evidence="3 4">KACC 12747</strain>
    </source>
</reference>
<dbReference type="Proteomes" id="UP000291822">
    <property type="component" value="Unassembled WGS sequence"/>
</dbReference>
<name>A0A4R0YRG7_9GAMM</name>
<comment type="caution">
    <text evidence="3">The sequence shown here is derived from an EMBL/GenBank/DDBJ whole genome shotgun (WGS) entry which is preliminary data.</text>
</comment>
<comment type="similarity">
    <text evidence="1">Belongs to the YciI family.</text>
</comment>
<dbReference type="InterPro" id="IPR005545">
    <property type="entry name" value="YCII"/>
</dbReference>
<dbReference type="PANTHER" id="PTHR35174:SF4">
    <property type="entry name" value="BLL7163 PROTEIN"/>
    <property type="match status" value="1"/>
</dbReference>
<dbReference type="Pfam" id="PF03795">
    <property type="entry name" value="YCII"/>
    <property type="match status" value="1"/>
</dbReference>
<gene>
    <name evidence="3" type="ORF">EZM97_00530</name>
</gene>
<protein>
    <submittedName>
        <fullName evidence="3">YciI family protein</fullName>
    </submittedName>
</protein>
<feature type="domain" description="YCII-related" evidence="2">
    <location>
        <begin position="1"/>
        <end position="102"/>
    </location>
</feature>
<organism evidence="3 4">
    <name type="scientific">Dyella soli</name>
    <dbReference type="NCBI Taxonomy" id="522319"/>
    <lineage>
        <taxon>Bacteria</taxon>
        <taxon>Pseudomonadati</taxon>
        <taxon>Pseudomonadota</taxon>
        <taxon>Gammaproteobacteria</taxon>
        <taxon>Lysobacterales</taxon>
        <taxon>Rhodanobacteraceae</taxon>
        <taxon>Dyella</taxon>
    </lineage>
</organism>
<evidence type="ECO:0000313" key="3">
    <source>
        <dbReference type="EMBL" id="TCI11895.1"/>
    </source>
</evidence>
<dbReference type="AlphaFoldDB" id="A0A4R0YRG7"/>
<evidence type="ECO:0000259" key="2">
    <source>
        <dbReference type="Pfam" id="PF03795"/>
    </source>
</evidence>
<proteinExistence type="inferred from homology"/>
<dbReference type="EMBL" id="SJTG01000001">
    <property type="protein sequence ID" value="TCI11895.1"/>
    <property type="molecule type" value="Genomic_DNA"/>
</dbReference>
<dbReference type="PANTHER" id="PTHR35174">
    <property type="entry name" value="BLL7171 PROTEIN-RELATED"/>
    <property type="match status" value="1"/>
</dbReference>
<keyword evidence="4" id="KW-1185">Reference proteome</keyword>
<dbReference type="InterPro" id="IPR011008">
    <property type="entry name" value="Dimeric_a/b-barrel"/>
</dbReference>